<organism evidence="1 2">
    <name type="scientific">Chryseobacterium geocarposphaerae</name>
    <dbReference type="NCBI Taxonomy" id="1416776"/>
    <lineage>
        <taxon>Bacteria</taxon>
        <taxon>Pseudomonadati</taxon>
        <taxon>Bacteroidota</taxon>
        <taxon>Flavobacteriia</taxon>
        <taxon>Flavobacteriales</taxon>
        <taxon>Weeksellaceae</taxon>
        <taxon>Chryseobacterium group</taxon>
        <taxon>Chryseobacterium</taxon>
    </lineage>
</organism>
<reference evidence="1 2" key="1">
    <citation type="submission" date="2017-11" db="EMBL/GenBank/DDBJ databases">
        <title>Genomic Encyclopedia of Archaeal and Bacterial Type Strains, Phase II (KMG-II): From Individual Species to Whole Genera.</title>
        <authorList>
            <person name="Goeker M."/>
        </authorList>
    </citation>
    <scope>NUCLEOTIDE SEQUENCE [LARGE SCALE GENOMIC DNA]</scope>
    <source>
        <strain evidence="1 2">DSM 27617</strain>
    </source>
</reference>
<dbReference type="OrthoDB" id="631303at2"/>
<accession>A0A2M9CBI2</accession>
<protein>
    <submittedName>
        <fullName evidence="1">Uncharacterized protein</fullName>
    </submittedName>
</protein>
<gene>
    <name evidence="1" type="ORF">CLV73_2179</name>
</gene>
<sequence>MQTSLQPTSLTRFEKLLLIPSSINIEELKESANSYDNRIDYYKLVSLISLITSKTVSYNIEKDRYYSYKKIKIHSNQLKKCCGNNYKIYYNFLSEINIFSKRSPYSRDEKGETFGYGFASNHLYKRLKFIKINTSEPTTDDVSFNSSYTKKYERILYKQFDRTRFSIDFNLAEERLSTKYLGNINYLNKSDSARNWEKYSSYHGALKQLFKFLNGDYKFTRKCKRYERKPSGRFYSPLTSLNKIIRNLLYYDGKKLQQLDVKNMFPYLLSNYLPEIAILNSKRIDRLRKCTAFNAKYNVNKKLKTKDYLQNNWAEESTNKIYTHFSSVKSKKSYSSNSLIKKNVSHYLFSAKTKSLFQYRDSHFQESSKNFYSLFKYDLYNEKQNKGHYLPPKSNFNLLSQKRTKSNIFPKGYTNPEDLYIKNHLATLYTGTLKSLKICNSSDFLQKICSSLDEYSYYISTKTLETLMNKEIKKFNTLSAEGVIYDHFIEAFMNQIPLIEWAKNYEKLFNENYNYTYGQDRALTKKLFISMLYARNNHYIREQQIFKSEFPIIYDLIREKKKDNYKTITHQLFDLESEIIVDSVARSLIKQGISTFTIHDCIAVPEQEIEASKLTLNNAFITKFGNCPRIELE</sequence>
<evidence type="ECO:0000313" key="1">
    <source>
        <dbReference type="EMBL" id="PJJ68144.1"/>
    </source>
</evidence>
<proteinExistence type="predicted"/>
<name>A0A2M9CBI2_9FLAO</name>
<dbReference type="RefSeq" id="WP_100376786.1">
    <property type="nucleotide sequence ID" value="NZ_PGFD01000001.1"/>
</dbReference>
<comment type="caution">
    <text evidence="1">The sequence shown here is derived from an EMBL/GenBank/DDBJ whole genome shotgun (WGS) entry which is preliminary data.</text>
</comment>
<keyword evidence="2" id="KW-1185">Reference proteome</keyword>
<dbReference type="Proteomes" id="UP000228740">
    <property type="component" value="Unassembled WGS sequence"/>
</dbReference>
<evidence type="ECO:0000313" key="2">
    <source>
        <dbReference type="Proteomes" id="UP000228740"/>
    </source>
</evidence>
<dbReference type="EMBL" id="PGFD01000001">
    <property type="protein sequence ID" value="PJJ68144.1"/>
    <property type="molecule type" value="Genomic_DNA"/>
</dbReference>
<dbReference type="AlphaFoldDB" id="A0A2M9CBI2"/>